<feature type="transmembrane region" description="Helical" evidence="7">
    <location>
        <begin position="12"/>
        <end position="35"/>
    </location>
</feature>
<name>A0ABW2GRX1_9ACTN</name>
<feature type="transmembrane region" description="Helical" evidence="7">
    <location>
        <begin position="278"/>
        <end position="304"/>
    </location>
</feature>
<dbReference type="InterPro" id="IPR051393">
    <property type="entry name" value="ABC_transporter_permease"/>
</dbReference>
<comment type="caution">
    <text evidence="8">The sequence shown here is derived from an EMBL/GenBank/DDBJ whole genome shotgun (WGS) entry which is preliminary data.</text>
</comment>
<feature type="transmembrane region" description="Helical" evidence="7">
    <location>
        <begin position="477"/>
        <end position="499"/>
    </location>
</feature>
<sequence>MTDTGPKTSAGPVRVLLGLLAAVPALILLISGYVVPTARTVLASFTDVDMLREDSDAVGLDNYSATFSDFAGSLVWPLVFAVLVTLTAVGAGGTLAYLAARAGRAGRWTARIAFALPMAALASSGAALAWVITFDEPGGLNPLLAQYLTFFGLVVGLGATAYLLVFRRSTRPRDAVPGALLVTGVIAASALAVGLQAFGFPYLLGRSPDGPRHASPSVLIFDNAYRTFRVGIASADAVLLWLVLGVLGIGIGLWLVLARARVVAADQPVDTTTPLGNAGWRAAAAVVTGGLLLLGLAGLTPWLLNSVSFGTEAVIGSLFTHLSYTWLPPLISTVVGVLAAALAGYGIGALRPLGDRSELLLLPFAPWLFVGLAGLAPDAWMHRTEDGSEFLFLIPPASLAIPVLFGSALLFRGVRWTLALPVVGLAGLVTWIVQAQDTLWPLIAGFRPDSAPMQVVVMQAITSFGYTGEDGGIPTGWLYPLPICLLVAAAIGAVQVLVLDRLTLRTGRGTDADAAETVSKATGEQ</sequence>
<proteinExistence type="predicted"/>
<evidence type="ECO:0000256" key="7">
    <source>
        <dbReference type="SAM" id="Phobius"/>
    </source>
</evidence>
<feature type="transmembrane region" description="Helical" evidence="7">
    <location>
        <begin position="112"/>
        <end position="132"/>
    </location>
</feature>
<keyword evidence="5 7" id="KW-1133">Transmembrane helix</keyword>
<accession>A0ABW2GRX1</accession>
<feature type="transmembrane region" description="Helical" evidence="7">
    <location>
        <begin position="144"/>
        <end position="166"/>
    </location>
</feature>
<evidence type="ECO:0000313" key="9">
    <source>
        <dbReference type="Proteomes" id="UP001596392"/>
    </source>
</evidence>
<gene>
    <name evidence="8" type="ORF">ACFQO7_04555</name>
</gene>
<feature type="transmembrane region" description="Helical" evidence="7">
    <location>
        <begin position="324"/>
        <end position="347"/>
    </location>
</feature>
<keyword evidence="4 7" id="KW-0812">Transmembrane</keyword>
<protein>
    <submittedName>
        <fullName evidence="8">Sugar ABC transporter permease</fullName>
    </submittedName>
</protein>
<evidence type="ECO:0000256" key="2">
    <source>
        <dbReference type="ARBA" id="ARBA00022448"/>
    </source>
</evidence>
<evidence type="ECO:0000256" key="3">
    <source>
        <dbReference type="ARBA" id="ARBA00022475"/>
    </source>
</evidence>
<organism evidence="8 9">
    <name type="scientific">Catellatospora aurea</name>
    <dbReference type="NCBI Taxonomy" id="1337874"/>
    <lineage>
        <taxon>Bacteria</taxon>
        <taxon>Bacillati</taxon>
        <taxon>Actinomycetota</taxon>
        <taxon>Actinomycetes</taxon>
        <taxon>Micromonosporales</taxon>
        <taxon>Micromonosporaceae</taxon>
        <taxon>Catellatospora</taxon>
    </lineage>
</organism>
<reference evidence="9" key="1">
    <citation type="journal article" date="2019" name="Int. J. Syst. Evol. Microbiol.">
        <title>The Global Catalogue of Microorganisms (GCM) 10K type strain sequencing project: providing services to taxonomists for standard genome sequencing and annotation.</title>
        <authorList>
            <consortium name="The Broad Institute Genomics Platform"/>
            <consortium name="The Broad Institute Genome Sequencing Center for Infectious Disease"/>
            <person name="Wu L."/>
            <person name="Ma J."/>
        </authorList>
    </citation>
    <scope>NUCLEOTIDE SEQUENCE [LARGE SCALE GENOMIC DNA]</scope>
    <source>
        <strain evidence="9">CGMCC 1.9106</strain>
    </source>
</reference>
<evidence type="ECO:0000256" key="4">
    <source>
        <dbReference type="ARBA" id="ARBA00022692"/>
    </source>
</evidence>
<feature type="transmembrane region" description="Helical" evidence="7">
    <location>
        <begin position="392"/>
        <end position="411"/>
    </location>
</feature>
<dbReference type="RefSeq" id="WP_376805193.1">
    <property type="nucleotide sequence ID" value="NZ_JBHTAC010000003.1"/>
</dbReference>
<dbReference type="PANTHER" id="PTHR30193">
    <property type="entry name" value="ABC TRANSPORTER PERMEASE PROTEIN"/>
    <property type="match status" value="1"/>
</dbReference>
<feature type="transmembrane region" description="Helical" evidence="7">
    <location>
        <begin position="238"/>
        <end position="257"/>
    </location>
</feature>
<feature type="transmembrane region" description="Helical" evidence="7">
    <location>
        <begin position="359"/>
        <end position="380"/>
    </location>
</feature>
<keyword evidence="2" id="KW-0813">Transport</keyword>
<feature type="transmembrane region" description="Helical" evidence="7">
    <location>
        <begin position="74"/>
        <end position="100"/>
    </location>
</feature>
<keyword evidence="3" id="KW-1003">Cell membrane</keyword>
<dbReference type="Gene3D" id="1.10.3720.10">
    <property type="entry name" value="MetI-like"/>
    <property type="match status" value="1"/>
</dbReference>
<evidence type="ECO:0000313" key="8">
    <source>
        <dbReference type="EMBL" id="MFC7241748.1"/>
    </source>
</evidence>
<dbReference type="InterPro" id="IPR035906">
    <property type="entry name" value="MetI-like_sf"/>
</dbReference>
<dbReference type="EMBL" id="JBHTAC010000003">
    <property type="protein sequence ID" value="MFC7241748.1"/>
    <property type="molecule type" value="Genomic_DNA"/>
</dbReference>
<keyword evidence="6 7" id="KW-0472">Membrane</keyword>
<dbReference type="SUPFAM" id="SSF161098">
    <property type="entry name" value="MetI-like"/>
    <property type="match status" value="1"/>
</dbReference>
<feature type="transmembrane region" description="Helical" evidence="7">
    <location>
        <begin position="178"/>
        <end position="204"/>
    </location>
</feature>
<keyword evidence="9" id="KW-1185">Reference proteome</keyword>
<comment type="subcellular location">
    <subcellularLocation>
        <location evidence="1">Cell membrane</location>
        <topology evidence="1">Multi-pass membrane protein</topology>
    </subcellularLocation>
</comment>
<dbReference type="Proteomes" id="UP001596392">
    <property type="component" value="Unassembled WGS sequence"/>
</dbReference>
<evidence type="ECO:0000256" key="6">
    <source>
        <dbReference type="ARBA" id="ARBA00023136"/>
    </source>
</evidence>
<evidence type="ECO:0000256" key="1">
    <source>
        <dbReference type="ARBA" id="ARBA00004651"/>
    </source>
</evidence>
<feature type="transmembrane region" description="Helical" evidence="7">
    <location>
        <begin position="418"/>
        <end position="436"/>
    </location>
</feature>
<dbReference type="PANTHER" id="PTHR30193:SF37">
    <property type="entry name" value="INNER MEMBRANE ABC TRANSPORTER PERMEASE PROTEIN YCJO"/>
    <property type="match status" value="1"/>
</dbReference>
<evidence type="ECO:0000256" key="5">
    <source>
        <dbReference type="ARBA" id="ARBA00022989"/>
    </source>
</evidence>